<dbReference type="GO" id="GO:0060285">
    <property type="term" value="P:cilium-dependent cell motility"/>
    <property type="evidence" value="ECO:0007669"/>
    <property type="project" value="TreeGrafter"/>
</dbReference>
<dbReference type="InterPro" id="IPR039750">
    <property type="entry name" value="DRC1/DRC2"/>
</dbReference>
<evidence type="ECO:0000256" key="5">
    <source>
        <dbReference type="ARBA" id="ARBA00023069"/>
    </source>
</evidence>
<sequence>MGLLGKTLKGRTVRPGGFPPIRNIKWRKLTQSQEEYEQNLQLQKLQHEKLRNQILEEQKLIFLNKRKLHIYWRKTLRVLKTEDSRKQMSLLIQYQERELDKKQGFIRMLDNNLDLADEQFYISLKNHLLHLENLNNIQEQRINGINNEFMKDLKILEQEFRVEKDSMDKTHETNVRELEEFIEVIKEEQKLSKADQENDYAQMKEQTRNLIMEEINNIKLFLESKQIIYYTQLEQLNSRFQNDTQNKVKEHQFYYQDSKQKQKQIDRYLRLIKYKKIEIELLKLKINQLVKECSDRNQNLKYEINNVHKLYKQLKNQMFQFREDMINRLKELITNQRDVIIQLKQYVSQGERMLILAELSRKFETEREKVIPYYESSTINEKPEDVQYYKFLSQEDLKEQEYLDNFFKRFNKVLLDKLAIQQQKEILEKQNYTLKDLLKQQLDGISINDNIINNLNNPLFIVNNKYQIEQNILKKTESIKVKQNNRV</sequence>
<keyword evidence="3" id="KW-0282">Flagellum</keyword>
<keyword evidence="2" id="KW-0963">Cytoplasm</keyword>
<feature type="domain" description="Dynein regulatory complex protein 1/2 N-terminal" evidence="13">
    <location>
        <begin position="32"/>
        <end position="128"/>
    </location>
</feature>
<gene>
    <name evidence="14" type="ORF">IMG5_175800</name>
</gene>
<dbReference type="FunCoup" id="G0R278">
    <property type="interactions" value="7"/>
</dbReference>
<evidence type="ECO:0000256" key="9">
    <source>
        <dbReference type="ARBA" id="ARBA00038424"/>
    </source>
</evidence>
<feature type="coiled-coil region" evidence="12">
    <location>
        <begin position="186"/>
        <end position="213"/>
    </location>
</feature>
<dbReference type="STRING" id="857967.G0R278"/>
<comment type="subcellular location">
    <subcellularLocation>
        <location evidence="1">Cytoplasm</location>
        <location evidence="1">Cytoskeleton</location>
        <location evidence="1">Flagellum axoneme</location>
    </subcellularLocation>
    <subcellularLocation>
        <location evidence="8">Cytoplasm</location>
        <location evidence="8">Cytoskeleton</location>
        <location evidence="8">Flagellum basal body</location>
    </subcellularLocation>
</comment>
<reference evidence="14 15" key="1">
    <citation type="submission" date="2011-07" db="EMBL/GenBank/DDBJ databases">
        <authorList>
            <person name="Coyne R."/>
            <person name="Brami D."/>
            <person name="Johnson J."/>
            <person name="Hostetler J."/>
            <person name="Hannick L."/>
            <person name="Clark T."/>
            <person name="Cassidy-Hanley D."/>
            <person name="Inman J."/>
        </authorList>
    </citation>
    <scope>NUCLEOTIDE SEQUENCE [LARGE SCALE GENOMIC DNA]</scope>
    <source>
        <strain evidence="14 15">G5</strain>
    </source>
</reference>
<dbReference type="Pfam" id="PF14772">
    <property type="entry name" value="NYD-SP28"/>
    <property type="match status" value="1"/>
</dbReference>
<dbReference type="RefSeq" id="XP_004029661.1">
    <property type="nucleotide sequence ID" value="XM_004029613.1"/>
</dbReference>
<evidence type="ECO:0000256" key="7">
    <source>
        <dbReference type="ARBA" id="ARBA00023273"/>
    </source>
</evidence>
<evidence type="ECO:0000256" key="11">
    <source>
        <dbReference type="ARBA" id="ARBA00045865"/>
    </source>
</evidence>
<comment type="function">
    <text evidence="11">Component of the nexin-dynein regulatory complex (N-DRC), a key regulator of ciliary/flagellar motility which maintains the alignment and integrity of the distal axoneme and regulates microtubule sliding in motile axonemes. Plays a critical role in the assembly of N-DRC and also stabilizes the assembly of multiple inner dynein arms and radial spokes. Coassembles with DRC1 to form a central scaffold needed for assembly of the N-DRC and its attachment to the outer doublet microtubules.</text>
</comment>
<organism evidence="14 15">
    <name type="scientific">Ichthyophthirius multifiliis</name>
    <name type="common">White spot disease agent</name>
    <name type="synonym">Ich</name>
    <dbReference type="NCBI Taxonomy" id="5932"/>
    <lineage>
        <taxon>Eukaryota</taxon>
        <taxon>Sar</taxon>
        <taxon>Alveolata</taxon>
        <taxon>Ciliophora</taxon>
        <taxon>Intramacronucleata</taxon>
        <taxon>Oligohymenophorea</taxon>
        <taxon>Hymenostomatida</taxon>
        <taxon>Ophryoglenina</taxon>
        <taxon>Ichthyophthirius</taxon>
    </lineage>
</organism>
<keyword evidence="5" id="KW-0969">Cilium</keyword>
<evidence type="ECO:0000256" key="2">
    <source>
        <dbReference type="ARBA" id="ARBA00022490"/>
    </source>
</evidence>
<comment type="similarity">
    <text evidence="9">Belongs to the DRC2 family.</text>
</comment>
<feature type="coiled-coil region" evidence="12">
    <location>
        <begin position="33"/>
        <end position="60"/>
    </location>
</feature>
<evidence type="ECO:0000313" key="14">
    <source>
        <dbReference type="EMBL" id="EGR28425.1"/>
    </source>
</evidence>
<keyword evidence="15" id="KW-1185">Reference proteome</keyword>
<evidence type="ECO:0000313" key="15">
    <source>
        <dbReference type="Proteomes" id="UP000008983"/>
    </source>
</evidence>
<dbReference type="eggNOG" id="ENOG502QQDD">
    <property type="taxonomic scope" value="Eukaryota"/>
</dbReference>
<dbReference type="EMBL" id="GL984246">
    <property type="protein sequence ID" value="EGR28425.1"/>
    <property type="molecule type" value="Genomic_DNA"/>
</dbReference>
<evidence type="ECO:0000256" key="3">
    <source>
        <dbReference type="ARBA" id="ARBA00022846"/>
    </source>
</evidence>
<dbReference type="InterPro" id="IPR039505">
    <property type="entry name" value="DRC1/2_N"/>
</dbReference>
<evidence type="ECO:0000256" key="8">
    <source>
        <dbReference type="ARBA" id="ARBA00037841"/>
    </source>
</evidence>
<dbReference type="GO" id="GO:0005858">
    <property type="term" value="C:axonemal dynein complex"/>
    <property type="evidence" value="ECO:0007669"/>
    <property type="project" value="InterPro"/>
</dbReference>
<dbReference type="PANTHER" id="PTHR21625">
    <property type="entry name" value="NYD-SP28 PROTEIN"/>
    <property type="match status" value="1"/>
</dbReference>
<keyword evidence="6" id="KW-0206">Cytoskeleton</keyword>
<dbReference type="PANTHER" id="PTHR21625:SF0">
    <property type="entry name" value="DYNEIN REGULATORY COMPLEX SUBUNIT 2"/>
    <property type="match status" value="1"/>
</dbReference>
<keyword evidence="4 12" id="KW-0175">Coiled coil</keyword>
<dbReference type="OrthoDB" id="305196at2759"/>
<evidence type="ECO:0000256" key="10">
    <source>
        <dbReference type="ARBA" id="ARBA00040899"/>
    </source>
</evidence>
<dbReference type="InParanoid" id="G0R278"/>
<accession>G0R278</accession>
<evidence type="ECO:0000256" key="12">
    <source>
        <dbReference type="SAM" id="Coils"/>
    </source>
</evidence>
<evidence type="ECO:0000256" key="4">
    <source>
        <dbReference type="ARBA" id="ARBA00023054"/>
    </source>
</evidence>
<dbReference type="OMA" id="KINQKCR"/>
<evidence type="ECO:0000256" key="1">
    <source>
        <dbReference type="ARBA" id="ARBA00004611"/>
    </source>
</evidence>
<dbReference type="GeneID" id="14904505"/>
<dbReference type="AlphaFoldDB" id="G0R278"/>
<evidence type="ECO:0000256" key="6">
    <source>
        <dbReference type="ARBA" id="ARBA00023212"/>
    </source>
</evidence>
<dbReference type="GO" id="GO:0003352">
    <property type="term" value="P:regulation of cilium movement"/>
    <property type="evidence" value="ECO:0007669"/>
    <property type="project" value="TreeGrafter"/>
</dbReference>
<keyword evidence="7" id="KW-0966">Cell projection</keyword>
<protein>
    <recommendedName>
        <fullName evidence="10">Dynein regulatory complex subunit 2</fullName>
    </recommendedName>
</protein>
<name>G0R278_ICHMU</name>
<proteinExistence type="inferred from homology"/>
<dbReference type="Proteomes" id="UP000008983">
    <property type="component" value="Unassembled WGS sequence"/>
</dbReference>
<dbReference type="GO" id="GO:0070286">
    <property type="term" value="P:axonemal dynein complex assembly"/>
    <property type="evidence" value="ECO:0007669"/>
    <property type="project" value="InterPro"/>
</dbReference>
<evidence type="ECO:0000259" key="13">
    <source>
        <dbReference type="Pfam" id="PF14772"/>
    </source>
</evidence>